<dbReference type="InterPro" id="IPR004358">
    <property type="entry name" value="Sig_transdc_His_kin-like_C"/>
</dbReference>
<dbReference type="PROSITE" id="PS50109">
    <property type="entry name" value="HIS_KIN"/>
    <property type="match status" value="1"/>
</dbReference>
<dbReference type="Gene3D" id="1.10.287.130">
    <property type="match status" value="1"/>
</dbReference>
<evidence type="ECO:0000313" key="10">
    <source>
        <dbReference type="Proteomes" id="UP000001887"/>
    </source>
</evidence>
<dbReference type="NCBIfam" id="TIGR00229">
    <property type="entry name" value="sensory_box"/>
    <property type="match status" value="2"/>
</dbReference>
<dbReference type="InterPro" id="IPR013767">
    <property type="entry name" value="PAS_fold"/>
</dbReference>
<dbReference type="Gene3D" id="3.30.450.20">
    <property type="entry name" value="PAS domain"/>
    <property type="match status" value="3"/>
</dbReference>
<dbReference type="InterPro" id="IPR035965">
    <property type="entry name" value="PAS-like_dom_sf"/>
</dbReference>
<evidence type="ECO:0000313" key="9">
    <source>
        <dbReference type="EMBL" id="ADB19180.1"/>
    </source>
</evidence>
<sequence>MAISYFERPTSQRLLEMLRHTLDSTGSFLTLVSLHEGTCEIVGRPDWLRPIVDHPAYRTSWRQLVHNDDAEKLYEAWSSLLAGNSENYSVDYRFCDRWGEYRWLREQVAVVSTDQHGRPVEMVVLHREFTPTVQRDKMLDAHDEIVTKMTEGMPLMAMLSKLAETIEAHFPGSRVSVMMLDAQREHLGIVAAPSMPPELVTTFSNIPVGPEFGACGAAAYLKQRVIVHDVREDSRTIPYLPILEPYDLRAIWSHPILDGSQEVIGTFALYRSRPFTPDAEEIRLTEMAARLAGLAIERHSQAELLVRREDRFRRLAESSRIVPWEADGVSDVYLYVGPQAEKIWGYPQADFLKPRFWIDHLVHPDDREMCEELCSKIIAPQELYEWDYRTVGADGRTIWVHDVVNVNWRGSRLAQMFGYLIDITDRKQAEEQLRESEERYRLLAEQSADMISRVDPSGIWRYVSCACTSVLGYDPSELVGTYTMDVVHVDDRREAAELLMAIDRWPDVPNFTCRARHKHGHYVLLETMGKPIYDAHTGRLAEIIFFSRDITSREEQSLRVRAREAELAHAERLSTMGQLAAELAHELNQPLYALANYAQAAQGLVAGWEVPNKQMLLDWTAQMMQQARRASEVVRRITSFVRQGELDRQPVNLNECVEEIGMLMEISARQRGIDLVYELGESLPLVKVDRLLIEQVILNLVRNGLEATEPSEGGAAKLTVETSTTAQAVRLRVIDQGRGIPNDKLSCLFEPYFTTKPDGTGIGLAICRRAIESHGGVIWGENNPGGGATFAFELPHASPAAGESA</sequence>
<dbReference type="OrthoDB" id="236031at2"/>
<dbReference type="eggNOG" id="COG4191">
    <property type="taxonomic scope" value="Bacteria"/>
</dbReference>
<evidence type="ECO:0000256" key="4">
    <source>
        <dbReference type="ARBA" id="ARBA00022679"/>
    </source>
</evidence>
<dbReference type="AlphaFoldDB" id="D2R6X7"/>
<dbReference type="EC" id="2.7.13.3" evidence="2"/>
<name>D2R6X7_PIRSD</name>
<dbReference type="PANTHER" id="PTHR43304">
    <property type="entry name" value="PHYTOCHROME-LIKE PROTEIN CPH1"/>
    <property type="match status" value="1"/>
</dbReference>
<dbReference type="SMART" id="SM00387">
    <property type="entry name" value="HATPase_c"/>
    <property type="match status" value="1"/>
</dbReference>
<feature type="domain" description="PAS" evidence="7">
    <location>
        <begin position="308"/>
        <end position="381"/>
    </location>
</feature>
<evidence type="ECO:0000256" key="3">
    <source>
        <dbReference type="ARBA" id="ARBA00022553"/>
    </source>
</evidence>
<dbReference type="InterPro" id="IPR029016">
    <property type="entry name" value="GAF-like_dom_sf"/>
</dbReference>
<dbReference type="InterPro" id="IPR036890">
    <property type="entry name" value="HATPase_C_sf"/>
</dbReference>
<dbReference type="SUPFAM" id="SSF55874">
    <property type="entry name" value="ATPase domain of HSP90 chaperone/DNA topoisomerase II/histidine kinase"/>
    <property type="match status" value="1"/>
</dbReference>
<dbReference type="Pfam" id="PF01590">
    <property type="entry name" value="GAF"/>
    <property type="match status" value="1"/>
</dbReference>
<dbReference type="InterPro" id="IPR003661">
    <property type="entry name" value="HisK_dim/P_dom"/>
</dbReference>
<dbReference type="InterPro" id="IPR013655">
    <property type="entry name" value="PAS_fold_3"/>
</dbReference>
<dbReference type="SUPFAM" id="SSF47384">
    <property type="entry name" value="Homodimeric domain of signal transducing histidine kinase"/>
    <property type="match status" value="1"/>
</dbReference>
<dbReference type="CDD" id="cd00130">
    <property type="entry name" value="PAS"/>
    <property type="match status" value="3"/>
</dbReference>
<keyword evidence="4 9" id="KW-0808">Transferase</keyword>
<dbReference type="PROSITE" id="PS50113">
    <property type="entry name" value="PAC"/>
    <property type="match status" value="1"/>
</dbReference>
<keyword evidence="3" id="KW-0597">Phosphoprotein</keyword>
<dbReference type="PANTHER" id="PTHR43304:SF1">
    <property type="entry name" value="PAC DOMAIN-CONTAINING PROTEIN"/>
    <property type="match status" value="1"/>
</dbReference>
<dbReference type="InterPro" id="IPR052162">
    <property type="entry name" value="Sensor_kinase/Photoreceptor"/>
</dbReference>
<dbReference type="SUPFAM" id="SSF55785">
    <property type="entry name" value="PYP-like sensor domain (PAS domain)"/>
    <property type="match status" value="3"/>
</dbReference>
<dbReference type="eggNOG" id="COG2202">
    <property type="taxonomic scope" value="Bacteria"/>
</dbReference>
<proteinExistence type="predicted"/>
<keyword evidence="10" id="KW-1185">Reference proteome</keyword>
<evidence type="ECO:0000256" key="2">
    <source>
        <dbReference type="ARBA" id="ARBA00012438"/>
    </source>
</evidence>
<dbReference type="CDD" id="cd00082">
    <property type="entry name" value="HisKA"/>
    <property type="match status" value="1"/>
</dbReference>
<dbReference type="InterPro" id="IPR005467">
    <property type="entry name" value="His_kinase_dom"/>
</dbReference>
<feature type="domain" description="Histidine kinase" evidence="6">
    <location>
        <begin position="582"/>
        <end position="798"/>
    </location>
</feature>
<dbReference type="InterPro" id="IPR003018">
    <property type="entry name" value="GAF"/>
</dbReference>
<evidence type="ECO:0000256" key="1">
    <source>
        <dbReference type="ARBA" id="ARBA00000085"/>
    </source>
</evidence>
<dbReference type="Pfam" id="PF08447">
    <property type="entry name" value="PAS_3"/>
    <property type="match status" value="2"/>
</dbReference>
<gene>
    <name evidence="9" type="ordered locus">Psta_4538</name>
</gene>
<dbReference type="HOGENOM" id="CLU_011660_0_0_0"/>
<dbReference type="PRINTS" id="PR00344">
    <property type="entry name" value="BCTRLSENSOR"/>
</dbReference>
<dbReference type="Pfam" id="PF00512">
    <property type="entry name" value="HisKA"/>
    <property type="match status" value="1"/>
</dbReference>
<dbReference type="InterPro" id="IPR036097">
    <property type="entry name" value="HisK_dim/P_sf"/>
</dbReference>
<dbReference type="GO" id="GO:0000155">
    <property type="term" value="F:phosphorelay sensor kinase activity"/>
    <property type="evidence" value="ECO:0007669"/>
    <property type="project" value="InterPro"/>
</dbReference>
<dbReference type="KEGG" id="psl:Psta_4538"/>
<dbReference type="Pfam" id="PF02518">
    <property type="entry name" value="HATPase_c"/>
    <property type="match status" value="1"/>
</dbReference>
<organism evidence="9 10">
    <name type="scientific">Pirellula staleyi (strain ATCC 27377 / DSM 6068 / ICPB 4128)</name>
    <name type="common">Pirella staleyi</name>
    <dbReference type="NCBI Taxonomy" id="530564"/>
    <lineage>
        <taxon>Bacteria</taxon>
        <taxon>Pseudomonadati</taxon>
        <taxon>Planctomycetota</taxon>
        <taxon>Planctomycetia</taxon>
        <taxon>Pirellulales</taxon>
        <taxon>Pirellulaceae</taxon>
        <taxon>Pirellula</taxon>
    </lineage>
</organism>
<dbReference type="InterPro" id="IPR000014">
    <property type="entry name" value="PAS"/>
</dbReference>
<dbReference type="eggNOG" id="COG2203">
    <property type="taxonomic scope" value="Bacteria"/>
</dbReference>
<dbReference type="InterPro" id="IPR001610">
    <property type="entry name" value="PAC"/>
</dbReference>
<feature type="domain" description="PAS" evidence="7">
    <location>
        <begin position="436"/>
        <end position="499"/>
    </location>
</feature>
<dbReference type="PROSITE" id="PS50112">
    <property type="entry name" value="PAS"/>
    <property type="match status" value="2"/>
</dbReference>
<evidence type="ECO:0000259" key="7">
    <source>
        <dbReference type="PROSITE" id="PS50112"/>
    </source>
</evidence>
<evidence type="ECO:0000259" key="6">
    <source>
        <dbReference type="PROSITE" id="PS50109"/>
    </source>
</evidence>
<dbReference type="Gene3D" id="3.30.565.10">
    <property type="entry name" value="Histidine kinase-like ATPase, C-terminal domain"/>
    <property type="match status" value="1"/>
</dbReference>
<evidence type="ECO:0000256" key="5">
    <source>
        <dbReference type="ARBA" id="ARBA00022777"/>
    </source>
</evidence>
<dbReference type="STRING" id="530564.Psta_4538"/>
<dbReference type="SMART" id="SM00388">
    <property type="entry name" value="HisKA"/>
    <property type="match status" value="1"/>
</dbReference>
<feature type="domain" description="PAC" evidence="8">
    <location>
        <begin position="384"/>
        <end position="435"/>
    </location>
</feature>
<keyword evidence="5 9" id="KW-0418">Kinase</keyword>
<dbReference type="InterPro" id="IPR000700">
    <property type="entry name" value="PAS-assoc_C"/>
</dbReference>
<comment type="catalytic activity">
    <reaction evidence="1">
        <text>ATP + protein L-histidine = ADP + protein N-phospho-L-histidine.</text>
        <dbReference type="EC" id="2.7.13.3"/>
    </reaction>
</comment>
<evidence type="ECO:0000259" key="8">
    <source>
        <dbReference type="PROSITE" id="PS50113"/>
    </source>
</evidence>
<dbReference type="InterPro" id="IPR003594">
    <property type="entry name" value="HATPase_dom"/>
</dbReference>
<dbReference type="Pfam" id="PF00989">
    <property type="entry name" value="PAS"/>
    <property type="match status" value="1"/>
</dbReference>
<dbReference type="GO" id="GO:0006355">
    <property type="term" value="P:regulation of DNA-templated transcription"/>
    <property type="evidence" value="ECO:0007669"/>
    <property type="project" value="InterPro"/>
</dbReference>
<reference evidence="9 10" key="1">
    <citation type="journal article" date="2009" name="Stand. Genomic Sci.">
        <title>Complete genome sequence of Pirellula staleyi type strain (ATCC 27377).</title>
        <authorList>
            <person name="Clum A."/>
            <person name="Tindall B.J."/>
            <person name="Sikorski J."/>
            <person name="Ivanova N."/>
            <person name="Mavrommatis K."/>
            <person name="Lucas S."/>
            <person name="Glavina del Rio T."/>
            <person name="Nolan M."/>
            <person name="Chen F."/>
            <person name="Tice H."/>
            <person name="Pitluck S."/>
            <person name="Cheng J.F."/>
            <person name="Chertkov O."/>
            <person name="Brettin T."/>
            <person name="Han C."/>
            <person name="Detter J.C."/>
            <person name="Kuske C."/>
            <person name="Bruce D."/>
            <person name="Goodwin L."/>
            <person name="Ovchinikova G."/>
            <person name="Pati A."/>
            <person name="Mikhailova N."/>
            <person name="Chen A."/>
            <person name="Palaniappan K."/>
            <person name="Land M."/>
            <person name="Hauser L."/>
            <person name="Chang Y.J."/>
            <person name="Jeffries C.D."/>
            <person name="Chain P."/>
            <person name="Rohde M."/>
            <person name="Goker M."/>
            <person name="Bristow J."/>
            <person name="Eisen J.A."/>
            <person name="Markowitz V."/>
            <person name="Hugenholtz P."/>
            <person name="Kyrpides N.C."/>
            <person name="Klenk H.P."/>
            <person name="Lapidus A."/>
        </authorList>
    </citation>
    <scope>NUCLEOTIDE SEQUENCE [LARGE SCALE GENOMIC DNA]</scope>
    <source>
        <strain evidence="10">ATCC 27377 / DSM 6068 / ICPB 4128</strain>
    </source>
</reference>
<dbReference type="SMART" id="SM00091">
    <property type="entry name" value="PAS"/>
    <property type="match status" value="2"/>
</dbReference>
<protein>
    <recommendedName>
        <fullName evidence="2">histidine kinase</fullName>
        <ecNumber evidence="2">2.7.13.3</ecNumber>
    </recommendedName>
</protein>
<dbReference type="Gene3D" id="3.30.450.40">
    <property type="match status" value="1"/>
</dbReference>
<dbReference type="SUPFAM" id="SSF55781">
    <property type="entry name" value="GAF domain-like"/>
    <property type="match status" value="1"/>
</dbReference>
<dbReference type="SMART" id="SM00065">
    <property type="entry name" value="GAF"/>
    <property type="match status" value="1"/>
</dbReference>
<dbReference type="EMBL" id="CP001848">
    <property type="protein sequence ID" value="ADB19180.1"/>
    <property type="molecule type" value="Genomic_DNA"/>
</dbReference>
<dbReference type="Proteomes" id="UP000001887">
    <property type="component" value="Chromosome"/>
</dbReference>
<dbReference type="SMART" id="SM00086">
    <property type="entry name" value="PAC"/>
    <property type="match status" value="3"/>
</dbReference>
<accession>D2R6X7</accession>